<dbReference type="SUPFAM" id="SSF52540">
    <property type="entry name" value="P-loop containing nucleoside triphosphate hydrolases"/>
    <property type="match status" value="1"/>
</dbReference>
<dbReference type="Gene3D" id="3.40.50.300">
    <property type="entry name" value="P-loop containing nucleotide triphosphate hydrolases"/>
    <property type="match status" value="1"/>
</dbReference>
<evidence type="ECO:0000313" key="9">
    <source>
        <dbReference type="Proteomes" id="UP000178106"/>
    </source>
</evidence>
<name>A0A1G2E5Z0_9BACT</name>
<dbReference type="SMART" id="SM00072">
    <property type="entry name" value="GuKc"/>
    <property type="match status" value="1"/>
</dbReference>
<evidence type="ECO:0000256" key="2">
    <source>
        <dbReference type="ARBA" id="ARBA00012961"/>
    </source>
</evidence>
<dbReference type="GO" id="GO:0004385">
    <property type="term" value="F:GMP kinase activity"/>
    <property type="evidence" value="ECO:0007669"/>
    <property type="project" value="UniProtKB-EC"/>
</dbReference>
<comment type="similarity">
    <text evidence="1">Belongs to the guanylate kinase family.</text>
</comment>
<evidence type="ECO:0000256" key="4">
    <source>
        <dbReference type="ARBA" id="ARBA00022679"/>
    </source>
</evidence>
<evidence type="ECO:0000256" key="3">
    <source>
        <dbReference type="ARBA" id="ARBA00016296"/>
    </source>
</evidence>
<dbReference type="GO" id="GO:0005829">
    <property type="term" value="C:cytosol"/>
    <property type="evidence" value="ECO:0007669"/>
    <property type="project" value="TreeGrafter"/>
</dbReference>
<dbReference type="Proteomes" id="UP000178106">
    <property type="component" value="Unassembled WGS sequence"/>
</dbReference>
<dbReference type="AlphaFoldDB" id="A0A1G2E5Z0"/>
<keyword evidence="5" id="KW-0418">Kinase</keyword>
<dbReference type="Gene3D" id="3.30.63.10">
    <property type="entry name" value="Guanylate Kinase phosphate binding domain"/>
    <property type="match status" value="1"/>
</dbReference>
<evidence type="ECO:0000313" key="8">
    <source>
        <dbReference type="EMBL" id="OGZ20508.1"/>
    </source>
</evidence>
<dbReference type="CDD" id="cd00071">
    <property type="entry name" value="GMPK"/>
    <property type="match status" value="1"/>
</dbReference>
<protein>
    <recommendedName>
        <fullName evidence="3">Guanylate kinase</fullName>
        <ecNumber evidence="2">2.7.4.8</ecNumber>
    </recommendedName>
    <alternativeName>
        <fullName evidence="6">GMP kinase</fullName>
    </alternativeName>
</protein>
<dbReference type="Pfam" id="PF00625">
    <property type="entry name" value="Guanylate_kin"/>
    <property type="match status" value="1"/>
</dbReference>
<accession>A0A1G2E5Z0</accession>
<dbReference type="PROSITE" id="PS50052">
    <property type="entry name" value="GUANYLATE_KINASE_2"/>
    <property type="match status" value="1"/>
</dbReference>
<dbReference type="PROSITE" id="PS00856">
    <property type="entry name" value="GUANYLATE_KINASE_1"/>
    <property type="match status" value="1"/>
</dbReference>
<dbReference type="PANTHER" id="PTHR23117:SF13">
    <property type="entry name" value="GUANYLATE KINASE"/>
    <property type="match status" value="1"/>
</dbReference>
<dbReference type="InterPro" id="IPR008144">
    <property type="entry name" value="Guanylate_kin-like_dom"/>
</dbReference>
<dbReference type="InterPro" id="IPR027417">
    <property type="entry name" value="P-loop_NTPase"/>
</dbReference>
<evidence type="ECO:0000256" key="1">
    <source>
        <dbReference type="ARBA" id="ARBA00005790"/>
    </source>
</evidence>
<proteinExistence type="inferred from homology"/>
<dbReference type="InterPro" id="IPR008145">
    <property type="entry name" value="GK/Ca_channel_bsu"/>
</dbReference>
<dbReference type="PANTHER" id="PTHR23117">
    <property type="entry name" value="GUANYLATE KINASE-RELATED"/>
    <property type="match status" value="1"/>
</dbReference>
<gene>
    <name evidence="8" type="ORF">A2494_04185</name>
</gene>
<evidence type="ECO:0000256" key="6">
    <source>
        <dbReference type="ARBA" id="ARBA00030128"/>
    </source>
</evidence>
<keyword evidence="4" id="KW-0808">Transferase</keyword>
<dbReference type="FunFam" id="3.30.63.10:FF:000002">
    <property type="entry name" value="Guanylate kinase 1"/>
    <property type="match status" value="1"/>
</dbReference>
<dbReference type="InterPro" id="IPR020590">
    <property type="entry name" value="Guanylate_kinase_CS"/>
</dbReference>
<comment type="caution">
    <text evidence="8">The sequence shown here is derived from an EMBL/GenBank/DDBJ whole genome shotgun (WGS) entry which is preliminary data.</text>
</comment>
<dbReference type="EMBL" id="MHLU01000013">
    <property type="protein sequence ID" value="OGZ20508.1"/>
    <property type="molecule type" value="Genomic_DNA"/>
</dbReference>
<sequence>MNGSLIIVSGQSGAGKTSIVEGAIERLGIGKRVITCTSRHPREKEMDGIDYHFLPRALFHELIDRSEFAEYAEVYGNLYGTLKRDIASACEEHSLCYIITDVQGAGTLTQLYPQAHSIFITLPAKKDLEERLRKRGDSDASIEKRLQSFYFEQEEGIFFDSIIMNKNDDLSNSITEFIAQVRAYHAADTTKDVQL</sequence>
<dbReference type="EC" id="2.7.4.8" evidence="2"/>
<evidence type="ECO:0000256" key="5">
    <source>
        <dbReference type="ARBA" id="ARBA00022777"/>
    </source>
</evidence>
<reference evidence="8 9" key="1">
    <citation type="journal article" date="2016" name="Nat. Commun.">
        <title>Thousands of microbial genomes shed light on interconnected biogeochemical processes in an aquifer system.</title>
        <authorList>
            <person name="Anantharaman K."/>
            <person name="Brown C.T."/>
            <person name="Hug L.A."/>
            <person name="Sharon I."/>
            <person name="Castelle C.J."/>
            <person name="Probst A.J."/>
            <person name="Thomas B.C."/>
            <person name="Singh A."/>
            <person name="Wilkins M.J."/>
            <person name="Karaoz U."/>
            <person name="Brodie E.L."/>
            <person name="Williams K.H."/>
            <person name="Hubbard S.S."/>
            <person name="Banfield J.F."/>
        </authorList>
    </citation>
    <scope>NUCLEOTIDE SEQUENCE [LARGE SCALE GENOMIC DNA]</scope>
</reference>
<feature type="domain" description="Guanylate kinase-like" evidence="7">
    <location>
        <begin position="3"/>
        <end position="182"/>
    </location>
</feature>
<organism evidence="8 9">
    <name type="scientific">Candidatus Lloydbacteria bacterium RIFOXYC12_FULL_46_25</name>
    <dbReference type="NCBI Taxonomy" id="1798670"/>
    <lineage>
        <taxon>Bacteria</taxon>
        <taxon>Candidatus Lloydiibacteriota</taxon>
    </lineage>
</organism>
<evidence type="ECO:0000259" key="7">
    <source>
        <dbReference type="PROSITE" id="PS50052"/>
    </source>
</evidence>